<evidence type="ECO:0008006" key="5">
    <source>
        <dbReference type="Google" id="ProtNLM"/>
    </source>
</evidence>
<reference evidence="3" key="1">
    <citation type="submission" date="2020-05" db="EMBL/GenBank/DDBJ databases">
        <title>Phylogenomic resolution of chytrid fungi.</title>
        <authorList>
            <person name="Stajich J.E."/>
            <person name="Amses K."/>
            <person name="Simmons R."/>
            <person name="Seto K."/>
            <person name="Myers J."/>
            <person name="Bonds A."/>
            <person name="Quandt C.A."/>
            <person name="Barry K."/>
            <person name="Liu P."/>
            <person name="Grigoriev I."/>
            <person name="Longcore J.E."/>
            <person name="James T.Y."/>
        </authorList>
    </citation>
    <scope>NUCLEOTIDE SEQUENCE</scope>
    <source>
        <strain evidence="3">JEL0379</strain>
    </source>
</reference>
<keyword evidence="2" id="KW-0812">Transmembrane</keyword>
<dbReference type="PANTHER" id="PTHR13605">
    <property type="entry name" value="ER MEMBRANE PROTEIN COMPLEX SUBUNIT 7"/>
    <property type="match status" value="1"/>
</dbReference>
<comment type="caution">
    <text evidence="3">The sequence shown here is derived from an EMBL/GenBank/DDBJ whole genome shotgun (WGS) entry which is preliminary data.</text>
</comment>
<protein>
    <recommendedName>
        <fullName evidence="5">ER membrane protein complex subunit 7 beta-sandwich domain-containing protein</fullName>
    </recommendedName>
</protein>
<evidence type="ECO:0000313" key="4">
    <source>
        <dbReference type="Proteomes" id="UP001212152"/>
    </source>
</evidence>
<accession>A0AAD5TN98</accession>
<proteinExistence type="predicted"/>
<organism evidence="3 4">
    <name type="scientific">Geranomyces variabilis</name>
    <dbReference type="NCBI Taxonomy" id="109894"/>
    <lineage>
        <taxon>Eukaryota</taxon>
        <taxon>Fungi</taxon>
        <taxon>Fungi incertae sedis</taxon>
        <taxon>Chytridiomycota</taxon>
        <taxon>Chytridiomycota incertae sedis</taxon>
        <taxon>Chytridiomycetes</taxon>
        <taxon>Spizellomycetales</taxon>
        <taxon>Powellomycetaceae</taxon>
        <taxon>Geranomyces</taxon>
    </lineage>
</organism>
<evidence type="ECO:0000256" key="1">
    <source>
        <dbReference type="SAM" id="MobiDB-lite"/>
    </source>
</evidence>
<dbReference type="EMBL" id="JADGJQ010000012">
    <property type="protein sequence ID" value="KAJ3181421.1"/>
    <property type="molecule type" value="Genomic_DNA"/>
</dbReference>
<dbReference type="GO" id="GO:0072546">
    <property type="term" value="C:EMC complex"/>
    <property type="evidence" value="ECO:0007669"/>
    <property type="project" value="TreeGrafter"/>
</dbReference>
<dbReference type="Proteomes" id="UP001212152">
    <property type="component" value="Unassembled WGS sequence"/>
</dbReference>
<keyword evidence="2" id="KW-1133">Transmembrane helix</keyword>
<feature type="region of interest" description="Disordered" evidence="1">
    <location>
        <begin position="40"/>
        <end position="63"/>
    </location>
</feature>
<dbReference type="PANTHER" id="PTHR13605:SF4">
    <property type="entry name" value="ER MEMBRANE PROTEIN COMPLEX SUBUNIT 7"/>
    <property type="match status" value="1"/>
</dbReference>
<evidence type="ECO:0000313" key="3">
    <source>
        <dbReference type="EMBL" id="KAJ3181421.1"/>
    </source>
</evidence>
<dbReference type="AlphaFoldDB" id="A0AAD5TN98"/>
<sequence length="82" mass="9272">MVEPREGFNFMSLLSNPMLLMSGFSMILFFVLPKLMSNLPQEEEPSKDAPPQEVPQLPSMPDISQNLANWFAPQAKPSSKKY</sequence>
<name>A0AAD5TN98_9FUNG</name>
<gene>
    <name evidence="3" type="ORF">HDU87_001028</name>
</gene>
<keyword evidence="2" id="KW-0472">Membrane</keyword>
<evidence type="ECO:0000256" key="2">
    <source>
        <dbReference type="SAM" id="Phobius"/>
    </source>
</evidence>
<dbReference type="InterPro" id="IPR039163">
    <property type="entry name" value="EMC7"/>
</dbReference>
<feature type="transmembrane region" description="Helical" evidence="2">
    <location>
        <begin position="12"/>
        <end position="32"/>
    </location>
</feature>
<keyword evidence="4" id="KW-1185">Reference proteome</keyword>